<dbReference type="PANTHER" id="PTHR47336">
    <property type="entry name" value="TRANSCRIPTION FACTOR HMS1-RELATED"/>
    <property type="match status" value="1"/>
</dbReference>
<feature type="region of interest" description="Disordered" evidence="2">
    <location>
        <begin position="279"/>
        <end position="298"/>
    </location>
</feature>
<protein>
    <recommendedName>
        <fullName evidence="3">BHLH domain-containing protein</fullName>
    </recommendedName>
</protein>
<feature type="compositionally biased region" description="Low complexity" evidence="2">
    <location>
        <begin position="540"/>
        <end position="562"/>
    </location>
</feature>
<feature type="region of interest" description="Disordered" evidence="2">
    <location>
        <begin position="112"/>
        <end position="150"/>
    </location>
</feature>
<dbReference type="GO" id="GO:0046983">
    <property type="term" value="F:protein dimerization activity"/>
    <property type="evidence" value="ECO:0007669"/>
    <property type="project" value="InterPro"/>
</dbReference>
<organism evidence="4">
    <name type="scientific">Mucor ambiguus</name>
    <dbReference type="NCBI Taxonomy" id="91626"/>
    <lineage>
        <taxon>Eukaryota</taxon>
        <taxon>Fungi</taxon>
        <taxon>Fungi incertae sedis</taxon>
        <taxon>Mucoromycota</taxon>
        <taxon>Mucoromycotina</taxon>
        <taxon>Mucoromycetes</taxon>
        <taxon>Mucorales</taxon>
        <taxon>Mucorineae</taxon>
        <taxon>Mucoraceae</taxon>
        <taxon>Mucor</taxon>
    </lineage>
</organism>
<evidence type="ECO:0000313" key="4">
    <source>
        <dbReference type="EMBL" id="GAN01787.1"/>
    </source>
</evidence>
<feature type="region of interest" description="Disordered" evidence="2">
    <location>
        <begin position="365"/>
        <end position="399"/>
    </location>
</feature>
<feature type="region of interest" description="Disordered" evidence="2">
    <location>
        <begin position="503"/>
        <end position="562"/>
    </location>
</feature>
<accession>A0A0C9MFF4</accession>
<feature type="region of interest" description="Disordered" evidence="2">
    <location>
        <begin position="215"/>
        <end position="241"/>
    </location>
</feature>
<keyword evidence="5" id="KW-1185">Reference proteome</keyword>
<evidence type="ECO:0000256" key="2">
    <source>
        <dbReference type="SAM" id="MobiDB-lite"/>
    </source>
</evidence>
<gene>
    <name evidence="4" type="ORF">MAM1_0012d01222</name>
</gene>
<dbReference type="InterPro" id="IPR052099">
    <property type="entry name" value="Regulatory_TF_Diverse"/>
</dbReference>
<feature type="coiled-coil region" evidence="1">
    <location>
        <begin position="475"/>
        <end position="502"/>
    </location>
</feature>
<dbReference type="OrthoDB" id="2133190at2759"/>
<dbReference type="SMART" id="SM00353">
    <property type="entry name" value="HLH"/>
    <property type="match status" value="1"/>
</dbReference>
<sequence length="620" mass="69093">MLQQGMAGLDFDAYFNVTPNPTHPHDQHQQLQQQPQHHYDQAIHPTQQLDIPQRLNAPLLIPQLLQQQSYYMPEQQQQPPSFQMFDWCFKEQQQQTSQSQQQHAQMVNSAYKTPVPTSGGSGIKHTSPRPANFYSAQHPAQTNSSATHSPRLQMQQTVNEYNNASYMSSSERALPSQQQQEQAAVMASASNAPVNGAMATNATGLPTPMSDITFPGTPQSRTSVQSSGFNSPCSTSEPPATVSPVLDIPPPPPLTNAFAAIDQWGKSNQDEAIPELSKENYHETRHWRKTKRSDSISSNTSNMVAAAVAAVAARSTPRSASPIETGRQLKKVAHNAIERRYRNNINDRIRDLKNVVPALYKARIREKKSRSSSKSNTEEDEDSAAAESSDDDDSFSTKTGNIVDGVEVAKKLNKATILHKATEYIHYLKHTNELAERENQVLQQILAQMPGGAKVLARFQVQKLDFQQTEQQRLLAERKESMEREKAERQRMLRERAAQRAALAELLPKPERRPYRRKAKSAVTISSDDKQKSIEKKTQDQAQQGQQTAAGSQTTTTASTDSSGNKAFMAMFLCLAIVSPLSFENTTARPYHKGRALSQQPQVFTKSLPSITTPSAFDYW</sequence>
<evidence type="ECO:0000313" key="5">
    <source>
        <dbReference type="Proteomes" id="UP000053815"/>
    </source>
</evidence>
<dbReference type="InterPro" id="IPR036638">
    <property type="entry name" value="HLH_DNA-bd_sf"/>
</dbReference>
<proteinExistence type="predicted"/>
<dbReference type="EMBL" id="DF836301">
    <property type="protein sequence ID" value="GAN01787.1"/>
    <property type="molecule type" value="Genomic_DNA"/>
</dbReference>
<reference evidence="4" key="1">
    <citation type="submission" date="2014-09" db="EMBL/GenBank/DDBJ databases">
        <title>Draft genome sequence of an oleaginous Mucoromycotina fungus Mucor ambiguus NBRC6742.</title>
        <authorList>
            <person name="Takeda I."/>
            <person name="Yamane N."/>
            <person name="Morita T."/>
            <person name="Tamano K."/>
            <person name="Machida M."/>
            <person name="Baker S."/>
            <person name="Koike H."/>
        </authorList>
    </citation>
    <scope>NUCLEOTIDE SEQUENCE</scope>
    <source>
        <strain evidence="4">NBRC 6742</strain>
    </source>
</reference>
<dbReference type="Pfam" id="PF00010">
    <property type="entry name" value="HLH"/>
    <property type="match status" value="1"/>
</dbReference>
<dbReference type="PANTHER" id="PTHR47336:SF2">
    <property type="entry name" value="TRANSCRIPTION FACTOR HMS1-RELATED"/>
    <property type="match status" value="1"/>
</dbReference>
<feature type="compositionally biased region" description="Basic and acidic residues" evidence="2">
    <location>
        <begin position="527"/>
        <end position="539"/>
    </location>
</feature>
<keyword evidence="1" id="KW-0175">Coiled coil</keyword>
<feature type="compositionally biased region" description="Polar residues" evidence="2">
    <location>
        <begin position="216"/>
        <end position="238"/>
    </location>
</feature>
<dbReference type="SUPFAM" id="SSF47459">
    <property type="entry name" value="HLH, helix-loop-helix DNA-binding domain"/>
    <property type="match status" value="1"/>
</dbReference>
<evidence type="ECO:0000259" key="3">
    <source>
        <dbReference type="PROSITE" id="PS50888"/>
    </source>
</evidence>
<dbReference type="STRING" id="91626.A0A0C9MFF4"/>
<feature type="compositionally biased region" description="Acidic residues" evidence="2">
    <location>
        <begin position="378"/>
        <end position="394"/>
    </location>
</feature>
<feature type="region of interest" description="Disordered" evidence="2">
    <location>
        <begin position="13"/>
        <end position="39"/>
    </location>
</feature>
<dbReference type="Proteomes" id="UP000053815">
    <property type="component" value="Unassembled WGS sequence"/>
</dbReference>
<dbReference type="Gene3D" id="4.10.280.10">
    <property type="entry name" value="Helix-loop-helix DNA-binding domain"/>
    <property type="match status" value="1"/>
</dbReference>
<dbReference type="PROSITE" id="PS50888">
    <property type="entry name" value="BHLH"/>
    <property type="match status" value="1"/>
</dbReference>
<feature type="domain" description="BHLH" evidence="3">
    <location>
        <begin position="329"/>
        <end position="428"/>
    </location>
</feature>
<dbReference type="AlphaFoldDB" id="A0A0C9MFF4"/>
<feature type="compositionally biased region" description="Polar residues" evidence="2">
    <location>
        <begin position="134"/>
        <end position="150"/>
    </location>
</feature>
<evidence type="ECO:0000256" key="1">
    <source>
        <dbReference type="SAM" id="Coils"/>
    </source>
</evidence>
<name>A0A0C9MFF4_9FUNG</name>
<dbReference type="InterPro" id="IPR011598">
    <property type="entry name" value="bHLH_dom"/>
</dbReference>